<dbReference type="EMBL" id="JBHUCM010000064">
    <property type="protein sequence ID" value="MFD1546244.1"/>
    <property type="molecule type" value="Genomic_DNA"/>
</dbReference>
<proteinExistence type="predicted"/>
<dbReference type="Proteomes" id="UP001597097">
    <property type="component" value="Unassembled WGS sequence"/>
</dbReference>
<protein>
    <submittedName>
        <fullName evidence="1">Uncharacterized protein</fullName>
    </submittedName>
</protein>
<evidence type="ECO:0000313" key="2">
    <source>
        <dbReference type="Proteomes" id="UP001597097"/>
    </source>
</evidence>
<keyword evidence="2" id="KW-1185">Reference proteome</keyword>
<comment type="caution">
    <text evidence="1">The sequence shown here is derived from an EMBL/GenBank/DDBJ whole genome shotgun (WGS) entry which is preliminary data.</text>
</comment>
<gene>
    <name evidence="1" type="ORF">ACFSJ0_55070</name>
</gene>
<accession>A0ABW4GV99</accession>
<evidence type="ECO:0000313" key="1">
    <source>
        <dbReference type="EMBL" id="MFD1546244.1"/>
    </source>
</evidence>
<dbReference type="RefSeq" id="WP_219536434.1">
    <property type="nucleotide sequence ID" value="NZ_JAHKRM010000030.1"/>
</dbReference>
<organism evidence="1 2">
    <name type="scientific">Nonomuraea guangzhouensis</name>
    <dbReference type="NCBI Taxonomy" id="1291555"/>
    <lineage>
        <taxon>Bacteria</taxon>
        <taxon>Bacillati</taxon>
        <taxon>Actinomycetota</taxon>
        <taxon>Actinomycetes</taxon>
        <taxon>Streptosporangiales</taxon>
        <taxon>Streptosporangiaceae</taxon>
        <taxon>Nonomuraea</taxon>
    </lineage>
</organism>
<name>A0ABW4GV99_9ACTN</name>
<reference evidence="2" key="1">
    <citation type="journal article" date="2019" name="Int. J. Syst. Evol. Microbiol.">
        <title>The Global Catalogue of Microorganisms (GCM) 10K type strain sequencing project: providing services to taxonomists for standard genome sequencing and annotation.</title>
        <authorList>
            <consortium name="The Broad Institute Genomics Platform"/>
            <consortium name="The Broad Institute Genome Sequencing Center for Infectious Disease"/>
            <person name="Wu L."/>
            <person name="Ma J."/>
        </authorList>
    </citation>
    <scope>NUCLEOTIDE SEQUENCE [LARGE SCALE GENOMIC DNA]</scope>
    <source>
        <strain evidence="2">CGMCC 1.15399</strain>
    </source>
</reference>
<sequence length="64" mass="7412">MVKKLIDGMLGVFLPKAQAHAIECWEDYWCDRDSQGSVYYHRTCCLTRDGVRCNNWFGVCTNCC</sequence>